<feature type="domain" description="Acetyl xylan esterase" evidence="3">
    <location>
        <begin position="1"/>
        <end position="319"/>
    </location>
</feature>
<accession>A0A5C1QKV1</accession>
<dbReference type="RefSeq" id="WP_149484855.1">
    <property type="nucleotide sequence ID" value="NZ_CP036150.1"/>
</dbReference>
<dbReference type="PANTHER" id="PTHR40111">
    <property type="entry name" value="CEPHALOSPORIN-C DEACETYLASE"/>
    <property type="match status" value="1"/>
</dbReference>
<dbReference type="Proteomes" id="UP000324209">
    <property type="component" value="Chromosome"/>
</dbReference>
<dbReference type="KEGG" id="ock:EXM22_01725"/>
<protein>
    <submittedName>
        <fullName evidence="4">Acetylxylan esterase</fullName>
    </submittedName>
</protein>
<dbReference type="Pfam" id="PF05448">
    <property type="entry name" value="AXE1"/>
    <property type="match status" value="1"/>
</dbReference>
<keyword evidence="5" id="KW-1185">Reference proteome</keyword>
<evidence type="ECO:0000313" key="5">
    <source>
        <dbReference type="Proteomes" id="UP000324209"/>
    </source>
</evidence>
<feature type="binding site" evidence="2">
    <location>
        <position position="94"/>
    </location>
    <ligand>
        <name>substrate</name>
    </ligand>
</feature>
<evidence type="ECO:0000259" key="3">
    <source>
        <dbReference type="Pfam" id="PF05448"/>
    </source>
</evidence>
<reference evidence="4 5" key="1">
    <citation type="submission" date="2019-02" db="EMBL/GenBank/DDBJ databases">
        <title>Complete Genome Sequence and Methylome Analysis of free living Spirochaetas.</title>
        <authorList>
            <person name="Fomenkov A."/>
            <person name="Dubinina G."/>
            <person name="Leshcheva N."/>
            <person name="Mikheeva N."/>
            <person name="Grabovich M."/>
            <person name="Vincze T."/>
            <person name="Roberts R.J."/>
        </authorList>
    </citation>
    <scope>NUCLEOTIDE SEQUENCE [LARGE SCALE GENOMIC DNA]</scope>
    <source>
        <strain evidence="4 5">K2</strain>
    </source>
</reference>
<dbReference type="InterPro" id="IPR039069">
    <property type="entry name" value="CE7"/>
</dbReference>
<dbReference type="Gene3D" id="3.40.50.1820">
    <property type="entry name" value="alpha/beta hydrolase"/>
    <property type="match status" value="1"/>
</dbReference>
<evidence type="ECO:0000313" key="4">
    <source>
        <dbReference type="EMBL" id="QEN06772.1"/>
    </source>
</evidence>
<dbReference type="SUPFAM" id="SSF53474">
    <property type="entry name" value="alpha/beta-Hydrolases"/>
    <property type="match status" value="1"/>
</dbReference>
<name>A0A5C1QKV1_9SPIO</name>
<dbReference type="GO" id="GO:0052689">
    <property type="term" value="F:carboxylic ester hydrolase activity"/>
    <property type="evidence" value="ECO:0007669"/>
    <property type="project" value="TreeGrafter"/>
</dbReference>
<organism evidence="4 5">
    <name type="scientific">Oceanispirochaeta crateris</name>
    <dbReference type="NCBI Taxonomy" id="2518645"/>
    <lineage>
        <taxon>Bacteria</taxon>
        <taxon>Pseudomonadati</taxon>
        <taxon>Spirochaetota</taxon>
        <taxon>Spirochaetia</taxon>
        <taxon>Spirochaetales</taxon>
        <taxon>Spirochaetaceae</taxon>
        <taxon>Oceanispirochaeta</taxon>
    </lineage>
</organism>
<dbReference type="InterPro" id="IPR029058">
    <property type="entry name" value="AB_hydrolase_fold"/>
</dbReference>
<feature type="active site" description="Charge relay system" evidence="1">
    <location>
        <position position="275"/>
    </location>
</feature>
<dbReference type="OrthoDB" id="9770528at2"/>
<evidence type="ECO:0000256" key="1">
    <source>
        <dbReference type="PIRSR" id="PIRSR639069-1"/>
    </source>
</evidence>
<sequence>MPSVDMPLKELKKYKGINPKPADFDKYWEAALQELESQDLNPQLIPADFKVPHAECFDLYFTGVGGSRIHARYARPANASPDTKHPAILHFHGYTGETPPWSELMSWTSAGYSVFALDSRGQGGLSEDRGGVSGTTWRGQIIRGLSDSPEKLLFRQIFLDTVALARIAFDSPEVDENRVGALGGSQGGALTLACAALEPRIKRAAPRFPFLCDYKRVWELDLGEKAYEELQYFFRKFDPCHEREEEIFTTLGYIDLQFLAPRIKAKVLLATGLMDTICPPSTQFAMYNRIKATKEMIVYPDFGHEDIPDFDDKTYEFMMGL</sequence>
<dbReference type="InterPro" id="IPR008391">
    <property type="entry name" value="AXE1_dom"/>
</dbReference>
<dbReference type="PANTHER" id="PTHR40111:SF1">
    <property type="entry name" value="CEPHALOSPORIN-C DEACETYLASE"/>
    <property type="match status" value="1"/>
</dbReference>
<proteinExistence type="predicted"/>
<feature type="active site" description="Nucleophile" evidence="1">
    <location>
        <position position="185"/>
    </location>
</feature>
<dbReference type="GO" id="GO:0005976">
    <property type="term" value="P:polysaccharide metabolic process"/>
    <property type="evidence" value="ECO:0007669"/>
    <property type="project" value="TreeGrafter"/>
</dbReference>
<feature type="active site" description="Charge relay system" evidence="1">
    <location>
        <position position="304"/>
    </location>
</feature>
<dbReference type="AlphaFoldDB" id="A0A5C1QKV1"/>
<dbReference type="EMBL" id="CP036150">
    <property type="protein sequence ID" value="QEN06772.1"/>
    <property type="molecule type" value="Genomic_DNA"/>
</dbReference>
<evidence type="ECO:0000256" key="2">
    <source>
        <dbReference type="PIRSR" id="PIRSR639069-2"/>
    </source>
</evidence>
<gene>
    <name evidence="4" type="ORF">EXM22_01725</name>
</gene>